<feature type="binding site" evidence="6">
    <location>
        <position position="597"/>
    </location>
    <ligand>
        <name>ATP</name>
        <dbReference type="ChEBI" id="CHEBI:30616"/>
    </ligand>
</feature>
<dbReference type="GO" id="GO:0008976">
    <property type="term" value="F:polyphosphate kinase activity"/>
    <property type="evidence" value="ECO:0007669"/>
    <property type="project" value="UniProtKB-UniRule"/>
</dbReference>
<dbReference type="EMBL" id="CP013118">
    <property type="protein sequence ID" value="ALO16484.1"/>
    <property type="molecule type" value="Genomic_DNA"/>
</dbReference>
<evidence type="ECO:0000313" key="12">
    <source>
        <dbReference type="EMBL" id="ALO16484.1"/>
    </source>
</evidence>
<evidence type="ECO:0000259" key="10">
    <source>
        <dbReference type="Pfam" id="PF13090"/>
    </source>
</evidence>
<keyword evidence="1 6" id="KW-0597">Phosphoprotein</keyword>
<dbReference type="CDD" id="cd09164">
    <property type="entry name" value="PLDc_EcPPK1_C1_like"/>
    <property type="match status" value="1"/>
</dbReference>
<feature type="domain" description="Polyphosphate kinase N-terminal" evidence="9">
    <location>
        <begin position="10"/>
        <end position="115"/>
    </location>
</feature>
<dbReference type="Gene3D" id="1.20.58.310">
    <property type="entry name" value="Polyphosphate kinase N-terminal domain"/>
    <property type="match status" value="1"/>
</dbReference>
<dbReference type="InterPro" id="IPR024953">
    <property type="entry name" value="PP_kinase_middle"/>
</dbReference>
<evidence type="ECO:0000313" key="13">
    <source>
        <dbReference type="Proteomes" id="UP000064893"/>
    </source>
</evidence>
<dbReference type="InterPro" id="IPR025198">
    <property type="entry name" value="PPK_N_dom"/>
</dbReference>
<dbReference type="Proteomes" id="UP000064893">
    <property type="component" value="Chromosome"/>
</dbReference>
<dbReference type="InterPro" id="IPR036830">
    <property type="entry name" value="PP_kinase_middle_dom_sf"/>
</dbReference>
<name>A0A0S2I2H7_9BACT</name>
<keyword evidence="6" id="KW-0460">Magnesium</keyword>
<dbReference type="InterPro" id="IPR003414">
    <property type="entry name" value="PP_kinase"/>
</dbReference>
<feature type="domain" description="Polyphosphate kinase middle" evidence="8">
    <location>
        <begin position="128"/>
        <end position="311"/>
    </location>
</feature>
<dbReference type="SUPFAM" id="SSF143724">
    <property type="entry name" value="PHP14-like"/>
    <property type="match status" value="1"/>
</dbReference>
<dbReference type="NCBIfam" id="NF003921">
    <property type="entry name" value="PRK05443.2-2"/>
    <property type="match status" value="1"/>
</dbReference>
<evidence type="ECO:0000259" key="9">
    <source>
        <dbReference type="Pfam" id="PF13089"/>
    </source>
</evidence>
<dbReference type="Pfam" id="PF17941">
    <property type="entry name" value="PP_kinase_C_1"/>
    <property type="match status" value="1"/>
</dbReference>
<dbReference type="NCBIfam" id="TIGR03705">
    <property type="entry name" value="poly_P_kin"/>
    <property type="match status" value="1"/>
</dbReference>
<sequence>MQKVKKESRFINREISWLSFNERVLQEADDERNPLLQRVRFLGIFSNNLDEFFRVRVATMRRLVDIGKQSKIVLGDMTPQEVLDQIQKTVMSLQERFQSIYERLLRELDAVGVHVIDELQLDSVQGPFARDYFTSELSPLIVPIMLSKDKPFPYLRDKAIYLAVKMTVENKPRKTRYALLEVPVGSNPRFVVLPKRKGLEEDTYIIIVDDIIRYCLDDIFFMFEYDKIEAYTIKITRDAELDIDDDISMSFMEKMAKSLKERRKGQPVRMVYDERMPPDLYRFITKQMELDDDDNLIPGGIYHNFKDFIKFPSVDNELEIHNPPALVHRHVDVHKSIMQVIRERDILLHYPYQTFNHFIDLLREAAVDPQVISISITLYRVADRSKVINALINAAKNGKRVTVLIELLARFDEKANLRWSEKLSEAGVRVIHGVPGLKVHSKIALIHRKEQGRIKSFAYIGTGNFHEGTSNVYCDEGLFTTNRHLAAEVTKIFEFLKHNYKRFNYRHLVVSPYSMRKQFMQQISTEIKNARLGKPAYILLKLNNLVDQGMINHLYSASKAGVKIKLIVRGICSLKAGVKGMSDNIEGISIVDKYLEHSRFIVFANGGDEQYFITSADWMTRNLDHRVEVACPVYDKEIQKELRAMFDIQWRDNTKARVLDAYQQNKYRQTRAKKKHRAQIEYYTYLKNLK</sequence>
<dbReference type="AlphaFoldDB" id="A0A0S2I2H7"/>
<comment type="function">
    <text evidence="6 7">Catalyzes the reversible transfer of the terminal phosphate of ATP to form a long-chain polyphosphate (polyP).</text>
</comment>
<dbReference type="OrthoDB" id="9761456at2"/>
<feature type="binding site" evidence="6">
    <location>
        <position position="569"/>
    </location>
    <ligand>
        <name>ATP</name>
        <dbReference type="ChEBI" id="CHEBI:30616"/>
    </ligand>
</feature>
<dbReference type="InterPro" id="IPR041108">
    <property type="entry name" value="PP_kinase_C_1"/>
</dbReference>
<proteinExistence type="inferred from homology"/>
<dbReference type="InterPro" id="IPR025200">
    <property type="entry name" value="PPK_C_dom2"/>
</dbReference>
<dbReference type="Pfam" id="PF13090">
    <property type="entry name" value="PP_kinase_C"/>
    <property type="match status" value="1"/>
</dbReference>
<dbReference type="CDD" id="cd09167">
    <property type="entry name" value="PLDc_EcPPK1_C2_like"/>
    <property type="match status" value="1"/>
</dbReference>
<keyword evidence="5 6" id="KW-0067">ATP-binding</keyword>
<dbReference type="GO" id="GO:0005524">
    <property type="term" value="F:ATP binding"/>
    <property type="evidence" value="ECO:0007669"/>
    <property type="project" value="UniProtKB-KW"/>
</dbReference>
<keyword evidence="2 6" id="KW-0808">Transferase</keyword>
<comment type="cofactor">
    <cofactor evidence="6">
        <name>Mg(2+)</name>
        <dbReference type="ChEBI" id="CHEBI:18420"/>
    </cofactor>
</comment>
<dbReference type="GO" id="GO:0009358">
    <property type="term" value="C:polyphosphate kinase complex"/>
    <property type="evidence" value="ECO:0007669"/>
    <property type="project" value="InterPro"/>
</dbReference>
<evidence type="ECO:0000256" key="4">
    <source>
        <dbReference type="ARBA" id="ARBA00022777"/>
    </source>
</evidence>
<reference evidence="12 13" key="1">
    <citation type="submission" date="2015-11" db="EMBL/GenBank/DDBJ databases">
        <title>Description and complete genome sequence of a novel strain predominating in hypersaline microbial mats and representing a new family of the Bacteriodetes phylum.</title>
        <authorList>
            <person name="Spring S."/>
            <person name="Bunk B."/>
            <person name="Sproer C."/>
            <person name="Klenk H.-P."/>
        </authorList>
    </citation>
    <scope>NUCLEOTIDE SEQUENCE [LARGE SCALE GENOMIC DNA]</scope>
    <source>
        <strain evidence="12 13">L21-Spi-D4</strain>
    </source>
</reference>
<comment type="catalytic activity">
    <reaction evidence="6 7">
        <text>[phosphate](n) + ATP = [phosphate](n+1) + ADP</text>
        <dbReference type="Rhea" id="RHEA:19573"/>
        <dbReference type="Rhea" id="RHEA-COMP:9859"/>
        <dbReference type="Rhea" id="RHEA-COMP:14280"/>
        <dbReference type="ChEBI" id="CHEBI:16838"/>
        <dbReference type="ChEBI" id="CHEBI:30616"/>
        <dbReference type="ChEBI" id="CHEBI:456216"/>
        <dbReference type="EC" id="2.7.4.1"/>
    </reaction>
</comment>
<feature type="binding site" evidence="6">
    <location>
        <position position="410"/>
    </location>
    <ligand>
        <name>Mg(2+)</name>
        <dbReference type="ChEBI" id="CHEBI:18420"/>
    </ligand>
</feature>
<evidence type="ECO:0000259" key="8">
    <source>
        <dbReference type="Pfam" id="PF02503"/>
    </source>
</evidence>
<dbReference type="Pfam" id="PF02503">
    <property type="entry name" value="PP_kinase"/>
    <property type="match status" value="1"/>
</dbReference>
<feature type="active site" description="Phosphohistidine intermediate" evidence="6">
    <location>
        <position position="440"/>
    </location>
</feature>
<feature type="domain" description="Polyphosphate kinase C-terminal" evidence="11">
    <location>
        <begin position="336"/>
        <end position="501"/>
    </location>
</feature>
<dbReference type="EC" id="2.7.4.1" evidence="6 7"/>
<comment type="similarity">
    <text evidence="6 7">Belongs to the polyphosphate kinase 1 (PPK1) family.</text>
</comment>
<keyword evidence="3 6" id="KW-0547">Nucleotide-binding</keyword>
<keyword evidence="13" id="KW-1185">Reference proteome</keyword>
<dbReference type="SUPFAM" id="SSF56024">
    <property type="entry name" value="Phospholipase D/nuclease"/>
    <property type="match status" value="2"/>
</dbReference>
<dbReference type="SUPFAM" id="SSF140356">
    <property type="entry name" value="PPK N-terminal domain-like"/>
    <property type="match status" value="1"/>
</dbReference>
<dbReference type="PANTHER" id="PTHR30218">
    <property type="entry name" value="POLYPHOSPHATE KINASE"/>
    <property type="match status" value="1"/>
</dbReference>
<dbReference type="PATRIC" id="fig|1307839.3.peg.3009"/>
<dbReference type="PANTHER" id="PTHR30218:SF0">
    <property type="entry name" value="POLYPHOSPHATE KINASE"/>
    <property type="match status" value="1"/>
</dbReference>
<dbReference type="RefSeq" id="WP_057953850.1">
    <property type="nucleotide sequence ID" value="NZ_CP013118.1"/>
</dbReference>
<dbReference type="STRING" id="1307839.L21SP5_02864"/>
<dbReference type="Gene3D" id="3.30.870.10">
    <property type="entry name" value="Endonuclease Chain A"/>
    <property type="match status" value="2"/>
</dbReference>
<gene>
    <name evidence="6 12" type="primary">ppk</name>
    <name evidence="12" type="ORF">L21SP5_02864</name>
</gene>
<dbReference type="InterPro" id="IPR036832">
    <property type="entry name" value="PPK_N_dom_sf"/>
</dbReference>
<keyword evidence="6" id="KW-0479">Metal-binding</keyword>
<feature type="binding site" evidence="6">
    <location>
        <position position="48"/>
    </location>
    <ligand>
        <name>ATP</name>
        <dbReference type="ChEBI" id="CHEBI:30616"/>
    </ligand>
</feature>
<evidence type="ECO:0000259" key="11">
    <source>
        <dbReference type="Pfam" id="PF17941"/>
    </source>
</evidence>
<feature type="domain" description="Polyphosphate kinase C-terminal" evidence="10">
    <location>
        <begin position="508"/>
        <end position="679"/>
    </location>
</feature>
<evidence type="ECO:0000256" key="2">
    <source>
        <dbReference type="ARBA" id="ARBA00022679"/>
    </source>
</evidence>
<protein>
    <recommendedName>
        <fullName evidence="6 7">Polyphosphate kinase</fullName>
        <ecNumber evidence="6 7">2.7.4.1</ecNumber>
    </recommendedName>
    <alternativeName>
        <fullName evidence="6">ATP-polyphosphate phosphotransferase</fullName>
    </alternativeName>
    <alternativeName>
        <fullName evidence="6">Polyphosphoric acid kinase</fullName>
    </alternativeName>
</protein>
<dbReference type="NCBIfam" id="NF003917">
    <property type="entry name" value="PRK05443.1-1"/>
    <property type="match status" value="1"/>
</dbReference>
<evidence type="ECO:0000256" key="7">
    <source>
        <dbReference type="RuleBase" id="RU003800"/>
    </source>
</evidence>
<dbReference type="Pfam" id="PF13089">
    <property type="entry name" value="PP_kinase_N"/>
    <property type="match status" value="1"/>
</dbReference>
<evidence type="ECO:0000256" key="6">
    <source>
        <dbReference type="HAMAP-Rule" id="MF_00347"/>
    </source>
</evidence>
<dbReference type="Gene3D" id="3.30.1840.10">
    <property type="entry name" value="Polyphosphate kinase middle domain"/>
    <property type="match status" value="1"/>
</dbReference>
<accession>A0A0S2I2H7</accession>
<comment type="PTM">
    <text evidence="6 7">An intermediate of this reaction is the autophosphorylated ppk in which a phosphate is covalently linked to a histidine residue through a N-P bond.</text>
</comment>
<dbReference type="HAMAP" id="MF_00347">
    <property type="entry name" value="Polyphosphate_kinase"/>
    <property type="match status" value="1"/>
</dbReference>
<evidence type="ECO:0000256" key="1">
    <source>
        <dbReference type="ARBA" id="ARBA00022553"/>
    </source>
</evidence>
<dbReference type="KEGG" id="blq:L21SP5_02864"/>
<dbReference type="GO" id="GO:0046872">
    <property type="term" value="F:metal ion binding"/>
    <property type="evidence" value="ECO:0007669"/>
    <property type="project" value="UniProtKB-KW"/>
</dbReference>
<evidence type="ECO:0000256" key="3">
    <source>
        <dbReference type="ARBA" id="ARBA00022741"/>
    </source>
</evidence>
<keyword evidence="4 6" id="KW-0418">Kinase</keyword>
<evidence type="ECO:0000256" key="5">
    <source>
        <dbReference type="ARBA" id="ARBA00022840"/>
    </source>
</evidence>
<dbReference type="GO" id="GO:0006799">
    <property type="term" value="P:polyphosphate biosynthetic process"/>
    <property type="evidence" value="ECO:0007669"/>
    <property type="project" value="UniProtKB-UniRule"/>
</dbReference>
<feature type="binding site" evidence="6">
    <location>
        <position position="473"/>
    </location>
    <ligand>
        <name>ATP</name>
        <dbReference type="ChEBI" id="CHEBI:30616"/>
    </ligand>
</feature>
<feature type="binding site" evidence="6">
    <location>
        <position position="380"/>
    </location>
    <ligand>
        <name>Mg(2+)</name>
        <dbReference type="ChEBI" id="CHEBI:18420"/>
    </ligand>
</feature>
<dbReference type="PIRSF" id="PIRSF015589">
    <property type="entry name" value="PP_kinase"/>
    <property type="match status" value="1"/>
</dbReference>
<organism evidence="12 13">
    <name type="scientific">Salinivirga cyanobacteriivorans</name>
    <dbReference type="NCBI Taxonomy" id="1307839"/>
    <lineage>
        <taxon>Bacteria</taxon>
        <taxon>Pseudomonadati</taxon>
        <taxon>Bacteroidota</taxon>
        <taxon>Bacteroidia</taxon>
        <taxon>Bacteroidales</taxon>
        <taxon>Salinivirgaceae</taxon>
        <taxon>Salinivirga</taxon>
    </lineage>
</organism>